<evidence type="ECO:0000313" key="1">
    <source>
        <dbReference type="EMBL" id="JAH41447.1"/>
    </source>
</evidence>
<reference evidence="1" key="2">
    <citation type="journal article" date="2015" name="Fish Shellfish Immunol.">
        <title>Early steps in the European eel (Anguilla anguilla)-Vibrio vulnificus interaction in the gills: Role of the RtxA13 toxin.</title>
        <authorList>
            <person name="Callol A."/>
            <person name="Pajuelo D."/>
            <person name="Ebbesson L."/>
            <person name="Teles M."/>
            <person name="MacKenzie S."/>
            <person name="Amaro C."/>
        </authorList>
    </citation>
    <scope>NUCLEOTIDE SEQUENCE</scope>
</reference>
<dbReference type="AlphaFoldDB" id="A0A0E9SJP3"/>
<organism evidence="1">
    <name type="scientific">Anguilla anguilla</name>
    <name type="common">European freshwater eel</name>
    <name type="synonym">Muraena anguilla</name>
    <dbReference type="NCBI Taxonomy" id="7936"/>
    <lineage>
        <taxon>Eukaryota</taxon>
        <taxon>Metazoa</taxon>
        <taxon>Chordata</taxon>
        <taxon>Craniata</taxon>
        <taxon>Vertebrata</taxon>
        <taxon>Euteleostomi</taxon>
        <taxon>Actinopterygii</taxon>
        <taxon>Neopterygii</taxon>
        <taxon>Teleostei</taxon>
        <taxon>Anguilliformes</taxon>
        <taxon>Anguillidae</taxon>
        <taxon>Anguilla</taxon>
    </lineage>
</organism>
<reference evidence="1" key="1">
    <citation type="submission" date="2014-11" db="EMBL/GenBank/DDBJ databases">
        <authorList>
            <person name="Amaro Gonzalez C."/>
        </authorList>
    </citation>
    <scope>NUCLEOTIDE SEQUENCE</scope>
</reference>
<sequence>MPSAMGHSVERFRKEYSTPLARCGRTDRRLRLPLFFSDV</sequence>
<proteinExistence type="predicted"/>
<accession>A0A0E9SJP3</accession>
<name>A0A0E9SJP3_ANGAN</name>
<dbReference type="EMBL" id="GBXM01067130">
    <property type="protein sequence ID" value="JAH41447.1"/>
    <property type="molecule type" value="Transcribed_RNA"/>
</dbReference>
<protein>
    <submittedName>
        <fullName evidence="1">Uncharacterized protein</fullName>
    </submittedName>
</protein>